<evidence type="ECO:0008006" key="3">
    <source>
        <dbReference type="Google" id="ProtNLM"/>
    </source>
</evidence>
<name>A0ABU7VLP2_9BACL</name>
<keyword evidence="2" id="KW-1185">Reference proteome</keyword>
<reference evidence="1 2" key="1">
    <citation type="submission" date="2024-02" db="EMBL/GenBank/DDBJ databases">
        <title>A nitrogen-fixing paenibacillus bacterium.</title>
        <authorList>
            <person name="Zhang W.L."/>
            <person name="Chen S.F."/>
        </authorList>
    </citation>
    <scope>NUCLEOTIDE SEQUENCE [LARGE SCALE GENOMIC DNA]</scope>
    <source>
        <strain evidence="1 2">M1</strain>
    </source>
</reference>
<evidence type="ECO:0000313" key="1">
    <source>
        <dbReference type="EMBL" id="MEF2964365.1"/>
    </source>
</evidence>
<protein>
    <recommendedName>
        <fullName evidence="3">DUF3939 domain-containing protein</fullName>
    </recommendedName>
</protein>
<dbReference type="PROSITE" id="PS51257">
    <property type="entry name" value="PROKAR_LIPOPROTEIN"/>
    <property type="match status" value="1"/>
</dbReference>
<organism evidence="1 2">
    <name type="scientific">Paenibacillus haidiansis</name>
    <dbReference type="NCBI Taxonomy" id="1574488"/>
    <lineage>
        <taxon>Bacteria</taxon>
        <taxon>Bacillati</taxon>
        <taxon>Bacillota</taxon>
        <taxon>Bacilli</taxon>
        <taxon>Bacillales</taxon>
        <taxon>Paenibacillaceae</taxon>
        <taxon>Paenibacillus</taxon>
    </lineage>
</organism>
<evidence type="ECO:0000313" key="2">
    <source>
        <dbReference type="Proteomes" id="UP001306950"/>
    </source>
</evidence>
<comment type="caution">
    <text evidence="1">The sequence shown here is derived from an EMBL/GenBank/DDBJ whole genome shotgun (WGS) entry which is preliminary data.</text>
</comment>
<proteinExistence type="predicted"/>
<dbReference type="RefSeq" id="WP_331844601.1">
    <property type="nucleotide sequence ID" value="NZ_JAZHPZ010000001.1"/>
</dbReference>
<sequence length="255" mass="28228">MKWHAQEKRYKSPLRAMRTAGMLAVLAGLLAGCLYPGGEQGQDRKVSYLESVERIQNAVDRFQADRTILPIITAGQETPRYEKFVIDLNLLQQQGFLDEIPATAFEKGGSAYFLLLNEEVDPTVKVMDLETVQKVNDVQRLVDQFARAHDGKLPALGEQETYPGLYTVDLELAGAGKYGLNSVYSGQPLNFIVDQAGRVYADYAPDIMLAVEKSGETPQDGEDLREVLTAASYFAPVKSLPYHWVDGSPVPQPES</sequence>
<accession>A0ABU7VLP2</accession>
<dbReference type="Proteomes" id="UP001306950">
    <property type="component" value="Unassembled WGS sequence"/>
</dbReference>
<gene>
    <name evidence="1" type="ORF">V3851_00865</name>
</gene>
<dbReference type="EMBL" id="JAZHPZ010000001">
    <property type="protein sequence ID" value="MEF2964365.1"/>
    <property type="molecule type" value="Genomic_DNA"/>
</dbReference>